<sequence length="303" mass="32490">MQQLPEIGSGTDSATAPLTVHTWATRSFVNDAIYRWLTLTGGALPAGSPNDAIAQLFQLGGQQRVRITLRSTVPCGGFAPYLGGVTERDWHAWHAEYDQPGSGLARRLDAVQEQIRVALDAAAPGPVRVISLCAGQGRDVIGVLATHPRRGDVTARLVELDPRNAAVARDSAARHGLDGVEVVVGDAALIDHYAALAPADLVIACGIFGNISDADVERTIEFITQLCAEGGTVVWTRGRREPDLVPQVCDWFAERGFEQVWLSDPQFSFGVGAHRFTRAPAPLEPGVTIFTFVGYDRLSGPTT</sequence>
<accession>W5TNW8</accession>
<dbReference type="KEGG" id="nno:NONO_c62950"/>
<proteinExistence type="predicted"/>
<dbReference type="Gene3D" id="3.40.50.150">
    <property type="entry name" value="Vaccinia Virus protein VP39"/>
    <property type="match status" value="1"/>
</dbReference>
<keyword evidence="2" id="KW-0808">Transferase</keyword>
<feature type="domain" description="Methyltransferase" evidence="1">
    <location>
        <begin position="104"/>
        <end position="242"/>
    </location>
</feature>
<gene>
    <name evidence="2" type="ORF">NONO_c62950</name>
</gene>
<dbReference type="Pfam" id="PF12147">
    <property type="entry name" value="Methyltransf_20"/>
    <property type="match status" value="1"/>
</dbReference>
<evidence type="ECO:0000313" key="3">
    <source>
        <dbReference type="Proteomes" id="UP000019150"/>
    </source>
</evidence>
<keyword evidence="3" id="KW-1185">Reference proteome</keyword>
<evidence type="ECO:0000313" key="2">
    <source>
        <dbReference type="EMBL" id="AHH21065.1"/>
    </source>
</evidence>
<dbReference type="PATRIC" id="fig|1415166.3.peg.6466"/>
<dbReference type="HOGENOM" id="CLU_079870_0_0_11"/>
<protein>
    <submittedName>
        <fullName evidence="2">Putative methyltransferase</fullName>
    </submittedName>
</protein>
<dbReference type="EMBL" id="CP006850">
    <property type="protein sequence ID" value="AHH21065.1"/>
    <property type="molecule type" value="Genomic_DNA"/>
</dbReference>
<dbReference type="GO" id="GO:0032259">
    <property type="term" value="P:methylation"/>
    <property type="evidence" value="ECO:0007669"/>
    <property type="project" value="UniProtKB-KW"/>
</dbReference>
<reference evidence="2 3" key="1">
    <citation type="journal article" date="2014" name="Appl. Environ. Microbiol.">
        <title>Insights into the Microbial Degradation of Rubber and Gutta-Percha by Analysis of the Complete Genome of Nocardia nova SH22a.</title>
        <authorList>
            <person name="Luo Q."/>
            <person name="Hiessl S."/>
            <person name="Poehlein A."/>
            <person name="Daniel R."/>
            <person name="Steinbuchel A."/>
        </authorList>
    </citation>
    <scope>NUCLEOTIDE SEQUENCE [LARGE SCALE GENOMIC DNA]</scope>
    <source>
        <strain evidence="2">SH22a</strain>
    </source>
</reference>
<dbReference type="SUPFAM" id="SSF53335">
    <property type="entry name" value="S-adenosyl-L-methionine-dependent methyltransferases"/>
    <property type="match status" value="1"/>
</dbReference>
<dbReference type="InterPro" id="IPR022744">
    <property type="entry name" value="MeTrfase_dom_put"/>
</dbReference>
<dbReference type="InterPro" id="IPR029063">
    <property type="entry name" value="SAM-dependent_MTases_sf"/>
</dbReference>
<dbReference type="STRING" id="1415166.NONO_c62950"/>
<dbReference type="CDD" id="cd02440">
    <property type="entry name" value="AdoMet_MTases"/>
    <property type="match status" value="1"/>
</dbReference>
<keyword evidence="2" id="KW-0489">Methyltransferase</keyword>
<dbReference type="Proteomes" id="UP000019150">
    <property type="component" value="Chromosome"/>
</dbReference>
<dbReference type="AlphaFoldDB" id="W5TNW8"/>
<dbReference type="GO" id="GO:0008168">
    <property type="term" value="F:methyltransferase activity"/>
    <property type="evidence" value="ECO:0007669"/>
    <property type="project" value="UniProtKB-KW"/>
</dbReference>
<dbReference type="eggNOG" id="COG4122">
    <property type="taxonomic scope" value="Bacteria"/>
</dbReference>
<organism evidence="2 3">
    <name type="scientific">Nocardia nova SH22a</name>
    <dbReference type="NCBI Taxonomy" id="1415166"/>
    <lineage>
        <taxon>Bacteria</taxon>
        <taxon>Bacillati</taxon>
        <taxon>Actinomycetota</taxon>
        <taxon>Actinomycetes</taxon>
        <taxon>Mycobacteriales</taxon>
        <taxon>Nocardiaceae</taxon>
        <taxon>Nocardia</taxon>
    </lineage>
</organism>
<evidence type="ECO:0000259" key="1">
    <source>
        <dbReference type="Pfam" id="PF12147"/>
    </source>
</evidence>
<name>W5TNW8_9NOCA</name>